<evidence type="ECO:0000313" key="1">
    <source>
        <dbReference type="EMBL" id="HAT1685436.1"/>
    </source>
</evidence>
<gene>
    <name evidence="1" type="ORF">I8Y21_006302</name>
</gene>
<accession>A0AAN5LG08</accession>
<reference evidence="1" key="1">
    <citation type="journal article" date="2018" name="Genome Biol.">
        <title>SKESA: strategic k-mer extension for scrupulous assemblies.</title>
        <authorList>
            <person name="Souvorov A."/>
            <person name="Agarwala R."/>
            <person name="Lipman D.J."/>
        </authorList>
    </citation>
    <scope>NUCLEOTIDE SEQUENCE</scope>
    <source>
        <strain evidence="1">R404</strain>
    </source>
</reference>
<dbReference type="AlphaFoldDB" id="A0AAN5LG08"/>
<dbReference type="Proteomes" id="UP000856143">
    <property type="component" value="Unassembled WGS sequence"/>
</dbReference>
<sequence length="60" mass="6586">MNIITVKEAVYTESGQITCQIQVEGISGTCPFTASPDDPEAHGRQFWADLKAEKYGEVKP</sequence>
<name>A0AAN5LG08_KLEOX</name>
<protein>
    <submittedName>
        <fullName evidence="1">Uncharacterized protein</fullName>
    </submittedName>
</protein>
<evidence type="ECO:0000313" key="2">
    <source>
        <dbReference type="Proteomes" id="UP000856143"/>
    </source>
</evidence>
<dbReference type="EMBL" id="DACSEO010000208">
    <property type="protein sequence ID" value="HAT1685436.1"/>
    <property type="molecule type" value="Genomic_DNA"/>
</dbReference>
<organism evidence="1 2">
    <name type="scientific">Klebsiella oxytoca</name>
    <dbReference type="NCBI Taxonomy" id="571"/>
    <lineage>
        <taxon>Bacteria</taxon>
        <taxon>Pseudomonadati</taxon>
        <taxon>Pseudomonadota</taxon>
        <taxon>Gammaproteobacteria</taxon>
        <taxon>Enterobacterales</taxon>
        <taxon>Enterobacteriaceae</taxon>
        <taxon>Klebsiella/Raoultella group</taxon>
        <taxon>Klebsiella</taxon>
    </lineage>
</organism>
<reference evidence="1" key="2">
    <citation type="submission" date="2020-11" db="EMBL/GenBank/DDBJ databases">
        <authorList>
            <consortium name="NCBI Pathogen Detection Project"/>
        </authorList>
    </citation>
    <scope>NUCLEOTIDE SEQUENCE</scope>
    <source>
        <strain evidence="1">R404</strain>
    </source>
</reference>
<proteinExistence type="predicted"/>
<feature type="non-terminal residue" evidence="1">
    <location>
        <position position="60"/>
    </location>
</feature>
<comment type="caution">
    <text evidence="1">The sequence shown here is derived from an EMBL/GenBank/DDBJ whole genome shotgun (WGS) entry which is preliminary data.</text>
</comment>